<feature type="region of interest" description="Disordered" evidence="2">
    <location>
        <begin position="867"/>
        <end position="891"/>
    </location>
</feature>
<evidence type="ECO:0000313" key="4">
    <source>
        <dbReference type="EMBL" id="KAG7385501.1"/>
    </source>
</evidence>
<feature type="compositionally biased region" description="Polar residues" evidence="2">
    <location>
        <begin position="881"/>
        <end position="891"/>
    </location>
</feature>
<feature type="region of interest" description="Disordered" evidence="2">
    <location>
        <begin position="1100"/>
        <end position="1120"/>
    </location>
</feature>
<dbReference type="EMBL" id="JAGDFM010000120">
    <property type="protein sequence ID" value="KAG7385501.1"/>
    <property type="molecule type" value="Genomic_DNA"/>
</dbReference>
<dbReference type="InterPro" id="IPR053233">
    <property type="entry name" value="ABRA-related"/>
</dbReference>
<sequence>MEGGPGDSIVLEEEIDPNYEPTEKEAPLPENWKPCKTTDTEEIYYFNFASGQSTWDHPCDEFYRNLYEEHKKKHQTKDVQETDEKKKKVKEDVAELLGRKSGGKKKKGSLAKAEPLGGPPLGRMNTLEKKPLPGLSGRLGSLGPSGFGGGGLKPVAGLGPVKSEAKDLGGPRIGLDSAAADFKSDELATPLSRAPLGNVMGKKPLLSASSSISAAGAGETKANADAEFEGKRGRLAQDHAEKLREIQDAHDSELEALRKKLKAQLEDVQDAEEMKLKQLKREFDKKKNDLENQFDREENNLQRSRKDQLKRLETETENALSHKKQDLDSEFKSDIDKLRLKHEAKQREIQDDFEQEEKQLTEKVKSSFGEKKEAAKLAIELKAEVERLHDQQRSLEQELNTVRSEKGTLLRDKDSMEKERNDAQRDVEELRRQLSEANRSESATVPSDECTKCSALEDRVASLKDECAASQSDVEKLRKDFAALKLEAGATEREKHELEKTHRDQEAAMKQETAALQEKLASLETECSELRTKCATLQSKIDSVAQEESSPVIKGSEQLEALQKQLAAALAEVATTKSELGDLQDQHAVILTTNSQIKEQLMKESNERKVLREQLDSKEEGAQGFATQAEKYREQLQAVQQQLEMESRAHEEQKDTCAALRKNMDALELAKRTLDAKVGQLESDRHLITSDVSDDSENKQRVVTLEEEVNRLQDQHKLLERELDALRAEKEALIQDKGAAETQYRLGQREIEELRKQLSEFSQRDSDECPQCSIWAAQVSSLKSECSGTHTEVKKVREELAELKQQTEAEVTAAKAATASLQREKDGAAKASQDQEALLTREITALQQKLSIVEAESNELRKKCDSLQAEKDTADQRESDISSSASETRGQLKTLERQLAASQAEVASTQAELHDLQKQHAALVTTNTQAKEQLVTESNEKKVLREQLSSKTEEGVQRLAATSEKYQQQIQLLQQQLESESRVRREREDACDALRKEVQALELAKRKVDAELGQLESNKRHLESEKSMLALRLDEMSITRKRDEKSVMSVEEALADKKLEVEQLRASLKVVEVDKEHLEARMKALNQDLEQLQTKMHRLEAEYESERSRSRSIEKERDIASQRQQSLVDELESSQRKCRTLTAEVSELQGLLSKAKASEQAAASKADQSAQKIRQLEQQAEREAFAVKVKLQQAEVGQENVIHAKERAEMQLQTREKELATAKDEVTRRESEMESLQARIKSLLSDKEEVQAALLNANMANVASASANRESAKSISASTDVMLVKLQLADANRTELELHLADISSQLENSTRRSASLEARCRDQAVEIESLHVEVASLRSASQKMHMSALESLPLVERLEYEHKKRTLRRDFLNQLRDFQEREEQALVRHKARVRAQYERHVEDLVAELEKVRQQRVEQEEALSVQMMQQIRQERDVKRSEAKRQVREELTQFEQELHERKARDIEIISRAIEREEDELGARLREVRQVAREEELAQQQHKSAGYEAKADLVRACCQTPASPGQLTNRRSKGQSQPESLDGDDDDDEVSGKRVKKGNQMQHSKSLGRSDRRLKRNTKTYQKWKRRLQEEIGLLVNARTLVANQRQGLTKQAQQLKTSKNEWKRNSRSSEANPIQLEVKRMLDENMANWSGGMKKLRKQEAWVKHREQKLANMKRTGMTTNPCYQ</sequence>
<feature type="region of interest" description="Disordered" evidence="2">
    <location>
        <begin position="71"/>
        <end position="150"/>
    </location>
</feature>
<reference evidence="4" key="1">
    <citation type="submission" date="2021-02" db="EMBL/GenBank/DDBJ databases">
        <authorList>
            <person name="Palmer J.M."/>
        </authorList>
    </citation>
    <scope>NUCLEOTIDE SEQUENCE</scope>
    <source>
        <strain evidence="4">SCRP734</strain>
    </source>
</reference>
<feature type="domain" description="WW" evidence="3">
    <location>
        <begin position="26"/>
        <end position="60"/>
    </location>
</feature>
<feature type="region of interest" description="Disordered" evidence="2">
    <location>
        <begin position="210"/>
        <end position="247"/>
    </location>
</feature>
<name>A0A8T1VWA6_9STRA</name>
<dbReference type="Proteomes" id="UP000694044">
    <property type="component" value="Unassembled WGS sequence"/>
</dbReference>
<dbReference type="Pfam" id="PF00397">
    <property type="entry name" value="WW"/>
    <property type="match status" value="1"/>
</dbReference>
<feature type="region of interest" description="Disordered" evidence="2">
    <location>
        <begin position="492"/>
        <end position="511"/>
    </location>
</feature>
<feature type="coiled-coil region" evidence="1">
    <location>
        <begin position="1395"/>
        <end position="1478"/>
    </location>
</feature>
<dbReference type="InterPro" id="IPR001202">
    <property type="entry name" value="WW_dom"/>
</dbReference>
<dbReference type="PROSITE" id="PS01159">
    <property type="entry name" value="WW_DOMAIN_1"/>
    <property type="match status" value="1"/>
</dbReference>
<feature type="region of interest" description="Disordered" evidence="2">
    <location>
        <begin position="390"/>
        <end position="450"/>
    </location>
</feature>
<feature type="compositionally biased region" description="Basic and acidic residues" evidence="2">
    <location>
        <begin position="71"/>
        <end position="93"/>
    </location>
</feature>
<comment type="caution">
    <text evidence="4">The sequence shown here is derived from an EMBL/GenBank/DDBJ whole genome shotgun (WGS) entry which is preliminary data.</text>
</comment>
<evidence type="ECO:0000259" key="3">
    <source>
        <dbReference type="PROSITE" id="PS50020"/>
    </source>
</evidence>
<proteinExistence type="predicted"/>
<evidence type="ECO:0000313" key="5">
    <source>
        <dbReference type="Proteomes" id="UP000694044"/>
    </source>
</evidence>
<evidence type="ECO:0000256" key="1">
    <source>
        <dbReference type="SAM" id="Coils"/>
    </source>
</evidence>
<feature type="compositionally biased region" description="Polar residues" evidence="2">
    <location>
        <begin position="435"/>
        <end position="445"/>
    </location>
</feature>
<feature type="compositionally biased region" description="Basic and acidic residues" evidence="2">
    <location>
        <begin position="222"/>
        <end position="247"/>
    </location>
</feature>
<gene>
    <name evidence="4" type="ORF">PHYPSEUDO_001451</name>
</gene>
<feature type="compositionally biased region" description="Basic and acidic residues" evidence="2">
    <location>
        <begin position="280"/>
        <end position="314"/>
    </location>
</feature>
<keyword evidence="5" id="KW-1185">Reference proteome</keyword>
<protein>
    <recommendedName>
        <fullName evidence="3">WW domain-containing protein</fullName>
    </recommendedName>
</protein>
<dbReference type="SMART" id="SM00456">
    <property type="entry name" value="WW"/>
    <property type="match status" value="1"/>
</dbReference>
<dbReference type="PANTHER" id="PTHR21715:SF0">
    <property type="entry name" value="RH04127P"/>
    <property type="match status" value="1"/>
</dbReference>
<dbReference type="PANTHER" id="PTHR21715">
    <property type="entry name" value="RH04127P"/>
    <property type="match status" value="1"/>
</dbReference>
<dbReference type="CDD" id="cd00201">
    <property type="entry name" value="WW"/>
    <property type="match status" value="1"/>
</dbReference>
<feature type="compositionally biased region" description="Basic and acidic residues" evidence="2">
    <location>
        <begin position="492"/>
        <end position="509"/>
    </location>
</feature>
<accession>A0A8T1VWA6</accession>
<dbReference type="OrthoDB" id="6344460at2759"/>
<feature type="compositionally biased region" description="Basic and acidic residues" evidence="2">
    <location>
        <begin position="403"/>
        <end position="434"/>
    </location>
</feature>
<evidence type="ECO:0000256" key="2">
    <source>
        <dbReference type="SAM" id="MobiDB-lite"/>
    </source>
</evidence>
<feature type="region of interest" description="Disordered" evidence="2">
    <location>
        <begin position="1"/>
        <end position="34"/>
    </location>
</feature>
<dbReference type="PROSITE" id="PS50020">
    <property type="entry name" value="WW_DOMAIN_2"/>
    <property type="match status" value="1"/>
</dbReference>
<feature type="compositionally biased region" description="Basic residues" evidence="2">
    <location>
        <begin position="1570"/>
        <end position="1580"/>
    </location>
</feature>
<feature type="region of interest" description="Disordered" evidence="2">
    <location>
        <begin position="1518"/>
        <end position="1580"/>
    </location>
</feature>
<keyword evidence="1" id="KW-0175">Coiled coil</keyword>
<organism evidence="4 5">
    <name type="scientific">Phytophthora pseudosyringae</name>
    <dbReference type="NCBI Taxonomy" id="221518"/>
    <lineage>
        <taxon>Eukaryota</taxon>
        <taxon>Sar</taxon>
        <taxon>Stramenopiles</taxon>
        <taxon>Oomycota</taxon>
        <taxon>Peronosporomycetes</taxon>
        <taxon>Peronosporales</taxon>
        <taxon>Peronosporaceae</taxon>
        <taxon>Phytophthora</taxon>
    </lineage>
</organism>
<feature type="compositionally biased region" description="Basic and acidic residues" evidence="2">
    <location>
        <begin position="867"/>
        <end position="880"/>
    </location>
</feature>
<feature type="compositionally biased region" description="Polar residues" evidence="2">
    <location>
        <begin position="1518"/>
        <end position="1537"/>
    </location>
</feature>
<feature type="compositionally biased region" description="Low complexity" evidence="2">
    <location>
        <begin position="132"/>
        <end position="142"/>
    </location>
</feature>
<feature type="region of interest" description="Disordered" evidence="2">
    <location>
        <begin position="280"/>
        <end position="328"/>
    </location>
</feature>